<evidence type="ECO:0000313" key="2">
    <source>
        <dbReference type="Proteomes" id="UP000242469"/>
    </source>
</evidence>
<gene>
    <name evidence="1" type="ORF">SAMN02745729_102145</name>
</gene>
<organism evidence="1 2">
    <name type="scientific">Marinobacterium iners DSM 11526</name>
    <dbReference type="NCBI Taxonomy" id="1122198"/>
    <lineage>
        <taxon>Bacteria</taxon>
        <taxon>Pseudomonadati</taxon>
        <taxon>Pseudomonadota</taxon>
        <taxon>Gammaproteobacteria</taxon>
        <taxon>Oceanospirillales</taxon>
        <taxon>Oceanospirillaceae</taxon>
        <taxon>Marinobacterium</taxon>
    </lineage>
</organism>
<name>A0A1H3ZRI3_9GAMM</name>
<dbReference type="AlphaFoldDB" id="A0A1H3ZRI3"/>
<dbReference type="OrthoDB" id="6120740at2"/>
<dbReference type="RefSeq" id="WP_091823303.1">
    <property type="nucleotide sequence ID" value="NZ_FNRJ01000002.1"/>
</dbReference>
<accession>A0A1H3ZRI3</accession>
<dbReference type="InterPro" id="IPR058059">
    <property type="entry name" value="PA3496-like"/>
</dbReference>
<reference evidence="2" key="1">
    <citation type="submission" date="2016-10" db="EMBL/GenBank/DDBJ databases">
        <authorList>
            <person name="Varghese N."/>
            <person name="Submissions S."/>
        </authorList>
    </citation>
    <scope>NUCLEOTIDE SEQUENCE [LARGE SCALE GENOMIC DNA]</scope>
    <source>
        <strain evidence="2">DSM 11526</strain>
    </source>
</reference>
<dbReference type="Proteomes" id="UP000242469">
    <property type="component" value="Unassembled WGS sequence"/>
</dbReference>
<protein>
    <submittedName>
        <fullName evidence="1">Uncharacterized protein</fullName>
    </submittedName>
</protein>
<dbReference type="Pfam" id="PF26620">
    <property type="entry name" value="DUF8197"/>
    <property type="match status" value="1"/>
</dbReference>
<dbReference type="InterPro" id="IPR058510">
    <property type="entry name" value="DUF8197"/>
</dbReference>
<proteinExistence type="predicted"/>
<keyword evidence="2" id="KW-1185">Reference proteome</keyword>
<evidence type="ECO:0000313" key="1">
    <source>
        <dbReference type="EMBL" id="SEA26317.1"/>
    </source>
</evidence>
<dbReference type="EMBL" id="FNRJ01000002">
    <property type="protein sequence ID" value="SEA26317.1"/>
    <property type="molecule type" value="Genomic_DNA"/>
</dbReference>
<dbReference type="NCBIfam" id="NF046101">
    <property type="entry name" value="PA3496_fam"/>
    <property type="match status" value="1"/>
</dbReference>
<sequence length="68" mass="8359">MGTKIRVDQVADDDLDDWNEQFTEEEEIGRSRVRYNGKRRRQIEDLMEERRLMRQIGDIFDDQDLYLH</sequence>